<dbReference type="PANTHER" id="PTHR12374:SF63">
    <property type="entry name" value="TRANSCRIPTIONAL ADAPTER 2-BETA"/>
    <property type="match status" value="1"/>
</dbReference>
<evidence type="ECO:0000313" key="7">
    <source>
        <dbReference type="EMBL" id="CAI5441301.1"/>
    </source>
</evidence>
<feature type="compositionally biased region" description="Acidic residues" evidence="4">
    <location>
        <begin position="215"/>
        <end position="225"/>
    </location>
</feature>
<keyword evidence="1" id="KW-0479">Metal-binding</keyword>
<feature type="domain" description="ZZ-type" evidence="6">
    <location>
        <begin position="10"/>
        <end position="55"/>
    </location>
</feature>
<evidence type="ECO:0008006" key="9">
    <source>
        <dbReference type="Google" id="ProtNLM"/>
    </source>
</evidence>
<keyword evidence="2" id="KW-0863">Zinc-finger</keyword>
<feature type="compositionally biased region" description="Acidic residues" evidence="4">
    <location>
        <begin position="249"/>
        <end position="267"/>
    </location>
</feature>
<dbReference type="Pfam" id="PF25299">
    <property type="entry name" value="ZZ_ADA2"/>
    <property type="match status" value="1"/>
</dbReference>
<evidence type="ECO:0000256" key="3">
    <source>
        <dbReference type="ARBA" id="ARBA00022833"/>
    </source>
</evidence>
<evidence type="ECO:0000256" key="1">
    <source>
        <dbReference type="ARBA" id="ARBA00022723"/>
    </source>
</evidence>
<dbReference type="GO" id="GO:0070461">
    <property type="term" value="C:SAGA-type complex"/>
    <property type="evidence" value="ECO:0007669"/>
    <property type="project" value="TreeGrafter"/>
</dbReference>
<dbReference type="Proteomes" id="UP001152747">
    <property type="component" value="Unassembled WGS sequence"/>
</dbReference>
<gene>
    <name evidence="7" type="ORF">CAMP_LOCUS3938</name>
</gene>
<evidence type="ECO:0000259" key="6">
    <source>
        <dbReference type="Pfam" id="PF25299"/>
    </source>
</evidence>
<keyword evidence="8" id="KW-1185">Reference proteome</keyword>
<organism evidence="7 8">
    <name type="scientific">Caenorhabditis angaria</name>
    <dbReference type="NCBI Taxonomy" id="860376"/>
    <lineage>
        <taxon>Eukaryota</taxon>
        <taxon>Metazoa</taxon>
        <taxon>Ecdysozoa</taxon>
        <taxon>Nematoda</taxon>
        <taxon>Chromadorea</taxon>
        <taxon>Rhabditida</taxon>
        <taxon>Rhabditina</taxon>
        <taxon>Rhabditomorpha</taxon>
        <taxon>Rhabditoidea</taxon>
        <taxon>Rhabditidae</taxon>
        <taxon>Peloderinae</taxon>
        <taxon>Caenorhabditis</taxon>
    </lineage>
</organism>
<comment type="caution">
    <text evidence="7">The sequence shown here is derived from an EMBL/GenBank/DDBJ whole genome shotgun (WGS) entry which is preliminary data.</text>
</comment>
<sequence>MEDDDVPINCFNCTLEISNILHMKCAECPVSICVLCFQFAAESDKHKRGHNYEIIDPEKSNAACGEWGFMEESRLLKSVHQFKMGNWGEIVRSLGEDARKAKYAKEYFDKVFIRGWMGQFAIKNSDWDHIKYEMKRKGQLKDVLKSSNSSESVERLLMIRDALVDKNQHIDKDDPRIMSKVQSILESYVDKCLDGKIEIFWENPNVQASQFETEIVSDDCDPSEEPEIKVKKPKIEADSDSETNKKADDDEEDFYDNYETAAEESDGDEKTPVSTPKTNGCSSTGRKRKKNKISFWNTKKFRRLNAYKHKMNRDTKKSEKELAALSTICPVDEVKELRNAFPTLSLENNSTGKQKCRRPIEKDLSMLGYNVDREEFEHEWFNEAEQLISRLTITPAPAEKDQWLDIENDIKFARVQNYIRVLGIRKAKRNAILEHEKIQKFFEFVREVSIGKRRASEIVNLIETVNEADFLTKRISKLQDLQRSGDTSLKHVPPEVHRKKKIRKTDHEKNKRGKLEWAKYARWHQNTVQDMD</sequence>
<feature type="domain" description="Transcriptional adapter 2-alpha/beta-like" evidence="5">
    <location>
        <begin position="366"/>
        <end position="443"/>
    </location>
</feature>
<dbReference type="GO" id="GO:0006338">
    <property type="term" value="P:chromatin remodeling"/>
    <property type="evidence" value="ECO:0007669"/>
    <property type="project" value="TreeGrafter"/>
</dbReference>
<dbReference type="GO" id="GO:0008270">
    <property type="term" value="F:zinc ion binding"/>
    <property type="evidence" value="ECO:0007669"/>
    <property type="project" value="UniProtKB-KW"/>
</dbReference>
<dbReference type="CDD" id="cd02335">
    <property type="entry name" value="ZZ_ADA2"/>
    <property type="match status" value="1"/>
</dbReference>
<feature type="compositionally biased region" description="Basic and acidic residues" evidence="4">
    <location>
        <begin position="226"/>
        <end position="248"/>
    </location>
</feature>
<dbReference type="EMBL" id="CANHGI010000002">
    <property type="protein sequence ID" value="CAI5441301.1"/>
    <property type="molecule type" value="Genomic_DNA"/>
</dbReference>
<reference evidence="7" key="1">
    <citation type="submission" date="2022-11" db="EMBL/GenBank/DDBJ databases">
        <authorList>
            <person name="Kikuchi T."/>
        </authorList>
    </citation>
    <scope>NUCLEOTIDE SEQUENCE</scope>
    <source>
        <strain evidence="7">PS1010</strain>
    </source>
</reference>
<dbReference type="AlphaFoldDB" id="A0A9P1IAF3"/>
<evidence type="ECO:0000259" key="5">
    <source>
        <dbReference type="Pfam" id="PF22941"/>
    </source>
</evidence>
<feature type="region of interest" description="Disordered" evidence="4">
    <location>
        <begin position="485"/>
        <end position="511"/>
    </location>
</feature>
<dbReference type="GO" id="GO:0003713">
    <property type="term" value="F:transcription coactivator activity"/>
    <property type="evidence" value="ECO:0007669"/>
    <property type="project" value="TreeGrafter"/>
</dbReference>
<accession>A0A9P1IAF3</accession>
<dbReference type="InterPro" id="IPR055141">
    <property type="entry name" value="TADA2A_B-like_dom"/>
</dbReference>
<dbReference type="GO" id="GO:0005634">
    <property type="term" value="C:nucleus"/>
    <property type="evidence" value="ECO:0007669"/>
    <property type="project" value="TreeGrafter"/>
</dbReference>
<proteinExistence type="predicted"/>
<evidence type="ECO:0000256" key="4">
    <source>
        <dbReference type="SAM" id="MobiDB-lite"/>
    </source>
</evidence>
<evidence type="ECO:0000256" key="2">
    <source>
        <dbReference type="ARBA" id="ARBA00022771"/>
    </source>
</evidence>
<name>A0A9P1IAF3_9PELO</name>
<dbReference type="Pfam" id="PF22941">
    <property type="entry name" value="TADA2A-like_3rd"/>
    <property type="match status" value="1"/>
</dbReference>
<dbReference type="GO" id="GO:0006357">
    <property type="term" value="P:regulation of transcription by RNA polymerase II"/>
    <property type="evidence" value="ECO:0007669"/>
    <property type="project" value="TreeGrafter"/>
</dbReference>
<dbReference type="GO" id="GO:0003682">
    <property type="term" value="F:chromatin binding"/>
    <property type="evidence" value="ECO:0007669"/>
    <property type="project" value="TreeGrafter"/>
</dbReference>
<dbReference type="PANTHER" id="PTHR12374">
    <property type="entry name" value="TRANSCRIPTIONAL ADAPTOR 2 ADA2 -RELATED"/>
    <property type="match status" value="1"/>
</dbReference>
<feature type="region of interest" description="Disordered" evidence="4">
    <location>
        <begin position="215"/>
        <end position="289"/>
    </location>
</feature>
<protein>
    <recommendedName>
        <fullName evidence="9">B box-type domain-containing protein</fullName>
    </recommendedName>
</protein>
<feature type="compositionally biased region" description="Polar residues" evidence="4">
    <location>
        <begin position="272"/>
        <end position="284"/>
    </location>
</feature>
<dbReference type="OrthoDB" id="270417at2759"/>
<evidence type="ECO:0000313" key="8">
    <source>
        <dbReference type="Proteomes" id="UP001152747"/>
    </source>
</evidence>
<dbReference type="InterPro" id="IPR041983">
    <property type="entry name" value="ADA2-like_ZZ"/>
</dbReference>
<keyword evidence="3" id="KW-0862">Zinc</keyword>
<dbReference type="InterPro" id="IPR000433">
    <property type="entry name" value="Znf_ZZ"/>
</dbReference>